<name>A0ABV0ZAB7_9TELE</name>
<organism evidence="1 2">
    <name type="scientific">Ameca splendens</name>
    <dbReference type="NCBI Taxonomy" id="208324"/>
    <lineage>
        <taxon>Eukaryota</taxon>
        <taxon>Metazoa</taxon>
        <taxon>Chordata</taxon>
        <taxon>Craniata</taxon>
        <taxon>Vertebrata</taxon>
        <taxon>Euteleostomi</taxon>
        <taxon>Actinopterygii</taxon>
        <taxon>Neopterygii</taxon>
        <taxon>Teleostei</taxon>
        <taxon>Neoteleostei</taxon>
        <taxon>Acanthomorphata</taxon>
        <taxon>Ovalentaria</taxon>
        <taxon>Atherinomorphae</taxon>
        <taxon>Cyprinodontiformes</taxon>
        <taxon>Goodeidae</taxon>
        <taxon>Ameca</taxon>
    </lineage>
</organism>
<reference evidence="1 2" key="1">
    <citation type="submission" date="2021-06" db="EMBL/GenBank/DDBJ databases">
        <authorList>
            <person name="Palmer J.M."/>
        </authorList>
    </citation>
    <scope>NUCLEOTIDE SEQUENCE [LARGE SCALE GENOMIC DNA]</scope>
    <source>
        <strain evidence="1 2">AS_MEX2019</strain>
        <tissue evidence="1">Muscle</tissue>
    </source>
</reference>
<gene>
    <name evidence="1" type="ORF">AMECASPLE_013868</name>
</gene>
<dbReference type="EMBL" id="JAHRIP010057350">
    <property type="protein sequence ID" value="MEQ2303162.1"/>
    <property type="molecule type" value="Genomic_DNA"/>
</dbReference>
<evidence type="ECO:0008006" key="3">
    <source>
        <dbReference type="Google" id="ProtNLM"/>
    </source>
</evidence>
<dbReference type="Proteomes" id="UP001469553">
    <property type="component" value="Unassembled WGS sequence"/>
</dbReference>
<sequence length="117" mass="12856">MLTRVTVMGMVGLGSSISTHSIPLGLASPFMTRRGRRGLQLAHISSFIERLMKPILALLLISPLNRTHLGNRSVSDPLLVLDDGFMADSRSSLFPVPAQNLLVHRTAHIGRPHKKAW</sequence>
<evidence type="ECO:0000313" key="1">
    <source>
        <dbReference type="EMBL" id="MEQ2303162.1"/>
    </source>
</evidence>
<accession>A0ABV0ZAB7</accession>
<comment type="caution">
    <text evidence="1">The sequence shown here is derived from an EMBL/GenBank/DDBJ whole genome shotgun (WGS) entry which is preliminary data.</text>
</comment>
<protein>
    <recommendedName>
        <fullName evidence="3">Secreted protein</fullName>
    </recommendedName>
</protein>
<keyword evidence="2" id="KW-1185">Reference proteome</keyword>
<evidence type="ECO:0000313" key="2">
    <source>
        <dbReference type="Proteomes" id="UP001469553"/>
    </source>
</evidence>
<proteinExistence type="predicted"/>